<keyword evidence="1" id="KW-0812">Transmembrane</keyword>
<gene>
    <name evidence="2" type="ORF">I1A42_03680</name>
</gene>
<keyword evidence="1" id="KW-1133">Transmembrane helix</keyword>
<evidence type="ECO:0000313" key="3">
    <source>
        <dbReference type="Proteomes" id="UP000597206"/>
    </source>
</evidence>
<accession>A0ABS0GB69</accession>
<reference evidence="2 3" key="1">
    <citation type="submission" date="2020-11" db="EMBL/GenBank/DDBJ databases">
        <title>Vibrio nitrifigilis sp. nov., a marine nitrogen-fixing bacterium isolated from the lagoon sediment of an islet inside an atoll.</title>
        <authorList>
            <person name="Wang L.-T."/>
            <person name="Shieh W.Y."/>
        </authorList>
    </citation>
    <scope>NUCLEOTIDE SEQUENCE [LARGE SCALE GENOMIC DNA]</scope>
    <source>
        <strain evidence="2 3">NFV-1</strain>
    </source>
</reference>
<dbReference type="NCBIfam" id="NF041745">
    <property type="entry name" value="RdrD"/>
    <property type="match status" value="1"/>
</dbReference>
<evidence type="ECO:0000313" key="2">
    <source>
        <dbReference type="EMBL" id="MBF8999670.1"/>
    </source>
</evidence>
<proteinExistence type="predicted"/>
<keyword evidence="3" id="KW-1185">Reference proteome</keyword>
<organism evidence="2 3">
    <name type="scientific">Vibrio nitrifigilis</name>
    <dbReference type="NCBI Taxonomy" id="2789781"/>
    <lineage>
        <taxon>Bacteria</taxon>
        <taxon>Pseudomonadati</taxon>
        <taxon>Pseudomonadota</taxon>
        <taxon>Gammaproteobacteria</taxon>
        <taxon>Vibrionales</taxon>
        <taxon>Vibrionaceae</taxon>
        <taxon>Vibrio</taxon>
    </lineage>
</organism>
<comment type="caution">
    <text evidence="2">The sequence shown here is derived from an EMBL/GenBank/DDBJ whole genome shotgun (WGS) entry which is preliminary data.</text>
</comment>
<keyword evidence="1" id="KW-0472">Membrane</keyword>
<sequence length="242" mass="27994">MQPEDIKTLTSFDDIIKLMDEESTYLKKKSQETEWQRYVSRRIPVYAGIVTVLFLISLLMTTIKAVSPEQMDQFLAKLSLFTLSPFTLSWYGVLVLVVSISIIIWSTYSKRTRHKELKIVLWSLVLKVITIGLFYCVIIFENKAHSFISGIVLFGTVTLSVMLADRTFGYTRRYERYDFFSQQAEALAIKFASLKAISKSSFDEQHLNECLAFYEQLRLSKYKDTVSDSFYLLSQIEKKVAG</sequence>
<feature type="transmembrane region" description="Helical" evidence="1">
    <location>
        <begin position="45"/>
        <end position="66"/>
    </location>
</feature>
<dbReference type="EMBL" id="JADPMR010000001">
    <property type="protein sequence ID" value="MBF8999670.1"/>
    <property type="molecule type" value="Genomic_DNA"/>
</dbReference>
<feature type="transmembrane region" description="Helical" evidence="1">
    <location>
        <begin position="86"/>
        <end position="107"/>
    </location>
</feature>
<dbReference type="Proteomes" id="UP000597206">
    <property type="component" value="Unassembled WGS sequence"/>
</dbReference>
<name>A0ABS0GB69_9VIBR</name>
<protein>
    <submittedName>
        <fullName evidence="2">Uncharacterized protein</fullName>
    </submittedName>
</protein>
<dbReference type="RefSeq" id="WP_196122690.1">
    <property type="nucleotide sequence ID" value="NZ_JADPMR010000001.1"/>
</dbReference>
<feature type="transmembrane region" description="Helical" evidence="1">
    <location>
        <begin position="119"/>
        <end position="140"/>
    </location>
</feature>
<feature type="transmembrane region" description="Helical" evidence="1">
    <location>
        <begin position="146"/>
        <end position="164"/>
    </location>
</feature>
<evidence type="ECO:0000256" key="1">
    <source>
        <dbReference type="SAM" id="Phobius"/>
    </source>
</evidence>